<protein>
    <submittedName>
        <fullName evidence="2">Class I SAM-dependent methyltransferase</fullName>
    </submittedName>
</protein>
<name>A0ABY4GK86_9BACI</name>
<keyword evidence="3" id="KW-1185">Reference proteome</keyword>
<dbReference type="Pfam" id="PF08241">
    <property type="entry name" value="Methyltransf_11"/>
    <property type="match status" value="1"/>
</dbReference>
<dbReference type="PANTHER" id="PTHR45036:SF1">
    <property type="entry name" value="METHYLTRANSFERASE LIKE 7A"/>
    <property type="match status" value="1"/>
</dbReference>
<sequence>MNQQSLIKKFNKQAHYYSKRRHHDRMSKFRNKIFPEAYGKVVEVGIGTGLNFPIYTNDMELTGVDFSPEMLKIAAETAREYSVSTTLMESNIETIDFDENCFDTVVSSMTLCAYRHPVSVLAKFKKWCKPHGKILMMEHGISSRKSVALLQHTIDPLALKIVGCHQNRDIIELVKEADLQIIKKEQYLSGYLSLIWATP</sequence>
<dbReference type="InterPro" id="IPR029063">
    <property type="entry name" value="SAM-dependent_MTases_sf"/>
</dbReference>
<dbReference type="RefSeq" id="WP_244742080.1">
    <property type="nucleotide sequence ID" value="NZ_CP095071.1"/>
</dbReference>
<keyword evidence="2" id="KW-0808">Transferase</keyword>
<keyword evidence="2" id="KW-0489">Methyltransferase</keyword>
<gene>
    <name evidence="2" type="ORF">MUN87_17120</name>
</gene>
<dbReference type="GO" id="GO:0008168">
    <property type="term" value="F:methyltransferase activity"/>
    <property type="evidence" value="ECO:0007669"/>
    <property type="project" value="UniProtKB-KW"/>
</dbReference>
<dbReference type="InterPro" id="IPR052356">
    <property type="entry name" value="Thiol_S-MT"/>
</dbReference>
<organism evidence="2 3">
    <name type="scientific">Gracilibacillus salinarum</name>
    <dbReference type="NCBI Taxonomy" id="2932255"/>
    <lineage>
        <taxon>Bacteria</taxon>
        <taxon>Bacillati</taxon>
        <taxon>Bacillota</taxon>
        <taxon>Bacilli</taxon>
        <taxon>Bacillales</taxon>
        <taxon>Bacillaceae</taxon>
        <taxon>Gracilibacillus</taxon>
    </lineage>
</organism>
<dbReference type="PANTHER" id="PTHR45036">
    <property type="entry name" value="METHYLTRANSFERASE LIKE 7B"/>
    <property type="match status" value="1"/>
</dbReference>
<accession>A0ABY4GK86</accession>
<reference evidence="2 3" key="1">
    <citation type="submission" date="2022-04" db="EMBL/GenBank/DDBJ databases">
        <title>Gracilibacillus sp. isolated from saltern.</title>
        <authorList>
            <person name="Won M."/>
            <person name="Lee C.-M."/>
            <person name="Woen H.-Y."/>
            <person name="Kwon S.-W."/>
        </authorList>
    </citation>
    <scope>NUCLEOTIDE SEQUENCE [LARGE SCALE GENOMIC DNA]</scope>
    <source>
        <strain evidence="2 3">SSPM10-3</strain>
    </source>
</reference>
<dbReference type="InterPro" id="IPR013216">
    <property type="entry name" value="Methyltransf_11"/>
</dbReference>
<proteinExistence type="predicted"/>
<feature type="domain" description="Methyltransferase type 11" evidence="1">
    <location>
        <begin position="42"/>
        <end position="135"/>
    </location>
</feature>
<dbReference type="SUPFAM" id="SSF53335">
    <property type="entry name" value="S-adenosyl-L-methionine-dependent methyltransferases"/>
    <property type="match status" value="1"/>
</dbReference>
<dbReference type="Gene3D" id="3.40.50.150">
    <property type="entry name" value="Vaccinia Virus protein VP39"/>
    <property type="match status" value="1"/>
</dbReference>
<dbReference type="EMBL" id="CP095071">
    <property type="protein sequence ID" value="UOQ84395.1"/>
    <property type="molecule type" value="Genomic_DNA"/>
</dbReference>
<evidence type="ECO:0000313" key="3">
    <source>
        <dbReference type="Proteomes" id="UP000831537"/>
    </source>
</evidence>
<dbReference type="GO" id="GO:0032259">
    <property type="term" value="P:methylation"/>
    <property type="evidence" value="ECO:0007669"/>
    <property type="project" value="UniProtKB-KW"/>
</dbReference>
<evidence type="ECO:0000313" key="2">
    <source>
        <dbReference type="EMBL" id="UOQ84395.1"/>
    </source>
</evidence>
<evidence type="ECO:0000259" key="1">
    <source>
        <dbReference type="Pfam" id="PF08241"/>
    </source>
</evidence>
<dbReference type="CDD" id="cd02440">
    <property type="entry name" value="AdoMet_MTases"/>
    <property type="match status" value="1"/>
</dbReference>
<dbReference type="Proteomes" id="UP000831537">
    <property type="component" value="Chromosome"/>
</dbReference>